<dbReference type="EMBL" id="LRBP01000019">
    <property type="protein sequence ID" value="OII72809.1"/>
    <property type="molecule type" value="Genomic_DNA"/>
</dbReference>
<dbReference type="PANTHER" id="PTHR22851:SF0">
    <property type="entry name" value="DDB1- AND CUL4-ASSOCIATED FACTOR 13"/>
    <property type="match status" value="1"/>
</dbReference>
<evidence type="ECO:0000256" key="4">
    <source>
        <dbReference type="ARBA" id="ARBA00022737"/>
    </source>
</evidence>
<evidence type="ECO:0000256" key="1">
    <source>
        <dbReference type="ARBA" id="ARBA00004604"/>
    </source>
</evidence>
<dbReference type="InterPro" id="IPR001680">
    <property type="entry name" value="WD40_rpt"/>
</dbReference>
<dbReference type="PROSITE" id="PS50082">
    <property type="entry name" value="WD_REPEATS_2"/>
    <property type="match status" value="4"/>
</dbReference>
<dbReference type="InterPro" id="IPR015943">
    <property type="entry name" value="WD40/YVTN_repeat-like_dom_sf"/>
</dbReference>
<dbReference type="SUPFAM" id="SSF50978">
    <property type="entry name" value="WD40 repeat-like"/>
    <property type="match status" value="1"/>
</dbReference>
<keyword evidence="4" id="KW-0677">Repeat</keyword>
<dbReference type="PROSITE" id="PS50294">
    <property type="entry name" value="WD_REPEATS_REGION"/>
    <property type="match status" value="2"/>
</dbReference>
<feature type="compositionally biased region" description="Basic and acidic residues" evidence="8">
    <location>
        <begin position="448"/>
        <end position="467"/>
    </location>
</feature>
<gene>
    <name evidence="10" type="ORF">cubi_03679</name>
</gene>
<evidence type="ECO:0000256" key="5">
    <source>
        <dbReference type="ARBA" id="ARBA00023242"/>
    </source>
</evidence>
<evidence type="ECO:0000313" key="10">
    <source>
        <dbReference type="EMBL" id="OII72809.1"/>
    </source>
</evidence>
<feature type="repeat" description="WD" evidence="7">
    <location>
        <begin position="106"/>
        <end position="147"/>
    </location>
</feature>
<dbReference type="Proteomes" id="UP000186176">
    <property type="component" value="Unassembled WGS sequence"/>
</dbReference>
<feature type="domain" description="Sof1-like protein" evidence="9">
    <location>
        <begin position="385"/>
        <end position="469"/>
    </location>
</feature>
<dbReference type="PANTHER" id="PTHR22851">
    <property type="entry name" value="U3 SMALL NUCLEOLAR RNA U3 SNORNA ASSOCIATED PROTEIN"/>
    <property type="match status" value="1"/>
</dbReference>
<dbReference type="GO" id="GO:0032040">
    <property type="term" value="C:small-subunit processome"/>
    <property type="evidence" value="ECO:0007669"/>
    <property type="project" value="TreeGrafter"/>
</dbReference>
<comment type="caution">
    <text evidence="10">The sequence shown here is derived from an EMBL/GenBank/DDBJ whole genome shotgun (WGS) entry which is preliminary data.</text>
</comment>
<name>A0A1J4MF27_9CRYT</name>
<dbReference type="VEuPathDB" id="CryptoDB:cubi_03679"/>
<reference evidence="10 11" key="1">
    <citation type="submission" date="2016-10" db="EMBL/GenBank/DDBJ databases">
        <title>Reductive evolution of mitochondrial metabolism and differential evolution of invasion-related proteins in Cryptosporidium.</title>
        <authorList>
            <person name="Liu S."/>
            <person name="Roellig D.M."/>
            <person name="Guo Y."/>
            <person name="Li N."/>
            <person name="Frace M.A."/>
            <person name="Tang K."/>
            <person name="Zhang L."/>
            <person name="Feng Y."/>
            <person name="Xiao L."/>
        </authorList>
    </citation>
    <scope>NUCLEOTIDE SEQUENCE [LARGE SCALE GENOMIC DNA]</scope>
    <source>
        <strain evidence="10">39726</strain>
    </source>
</reference>
<dbReference type="Pfam" id="PF00400">
    <property type="entry name" value="WD40"/>
    <property type="match status" value="4"/>
</dbReference>
<proteinExistence type="inferred from homology"/>
<accession>A0A1J4MF27</accession>
<keyword evidence="11" id="KW-1185">Reference proteome</keyword>
<dbReference type="OrthoDB" id="10249065at2759"/>
<comment type="similarity">
    <text evidence="2">Belongs to the WD repeat DCAF13/WDSOF1 family.</text>
</comment>
<organism evidence="10 11">
    <name type="scientific">Cryptosporidium ubiquitum</name>
    <dbReference type="NCBI Taxonomy" id="857276"/>
    <lineage>
        <taxon>Eukaryota</taxon>
        <taxon>Sar</taxon>
        <taxon>Alveolata</taxon>
        <taxon>Apicomplexa</taxon>
        <taxon>Conoidasida</taxon>
        <taxon>Coccidia</taxon>
        <taxon>Eucoccidiorida</taxon>
        <taxon>Eimeriorina</taxon>
        <taxon>Cryptosporidiidae</taxon>
        <taxon>Cryptosporidium</taxon>
    </lineage>
</organism>
<feature type="repeat" description="WD" evidence="7">
    <location>
        <begin position="62"/>
        <end position="96"/>
    </location>
</feature>
<dbReference type="SMART" id="SM00320">
    <property type="entry name" value="WD40"/>
    <property type="match status" value="6"/>
</dbReference>
<evidence type="ECO:0000256" key="3">
    <source>
        <dbReference type="ARBA" id="ARBA00022574"/>
    </source>
</evidence>
<dbReference type="RefSeq" id="XP_028874190.1">
    <property type="nucleotide sequence ID" value="XM_029020693.1"/>
</dbReference>
<keyword evidence="5" id="KW-0539">Nucleus</keyword>
<evidence type="ECO:0000313" key="11">
    <source>
        <dbReference type="Proteomes" id="UP000186176"/>
    </source>
</evidence>
<dbReference type="Pfam" id="PF04158">
    <property type="entry name" value="Sof1"/>
    <property type="match status" value="1"/>
</dbReference>
<evidence type="ECO:0000256" key="8">
    <source>
        <dbReference type="SAM" id="MobiDB-lite"/>
    </source>
</evidence>
<feature type="repeat" description="WD" evidence="7">
    <location>
        <begin position="358"/>
        <end position="383"/>
    </location>
</feature>
<sequence>MKVKVLQRDVSKYQDKSKGSIQRIYHNPDPSIHPFEKAREYTRALMSVKLRKMFSKPLVSVFEGHSDTVQCLARAHHHLSDIYSGGFDGTVRYWNLAGSRRCEYMIRAHEGAVRGLCVTNNDKHLFSCGDDKKLQMWKISKRESVNEVNLMELEDEGNAEDVFNGYDNISSFSKAIVPETTFLANNQLYSLDHHWNSGVLISSGVGGLHVWDHHRSTPLQEFEWGNETVYSARINPSEPHIVATVSSDNSVGLFDIRSSTALRKVVLSNKSNAICWNPQQPLNFTIANDDSMLYTFDMRKLNIARYIYKGFVHAVLDVDYNPMGNSFVAGSRDNTIRIFNIDQGSSRDIYHAKRMHNVWATKFTADGRFIVSGSSDFCIRLWKNEASQPLGPRSYRERQTLAYRNKLIERYQYLPEIKKISRHHHVPKMIKSIQERKLEQINAKKKREQNLKDHTKDSSKPVPERQKSIVSVLE</sequence>
<comment type="subcellular location">
    <subcellularLocation>
        <location evidence="1">Nucleus</location>
        <location evidence="1">Nucleolus</location>
    </subcellularLocation>
</comment>
<dbReference type="GO" id="GO:0000462">
    <property type="term" value="P:maturation of SSU-rRNA from tricistronic rRNA transcript (SSU-rRNA, 5.8S rRNA, LSU-rRNA)"/>
    <property type="evidence" value="ECO:0007669"/>
    <property type="project" value="TreeGrafter"/>
</dbReference>
<evidence type="ECO:0000259" key="9">
    <source>
        <dbReference type="Pfam" id="PF04158"/>
    </source>
</evidence>
<dbReference type="Gene3D" id="2.130.10.10">
    <property type="entry name" value="YVTN repeat-like/Quinoprotein amine dehydrogenase"/>
    <property type="match status" value="2"/>
</dbReference>
<feature type="repeat" description="WD" evidence="7">
    <location>
        <begin position="308"/>
        <end position="349"/>
    </location>
</feature>
<protein>
    <recommendedName>
        <fullName evidence="9">Sof1-like protein domain-containing protein</fullName>
    </recommendedName>
</protein>
<evidence type="ECO:0000256" key="2">
    <source>
        <dbReference type="ARBA" id="ARBA00005649"/>
    </source>
</evidence>
<evidence type="ECO:0000256" key="7">
    <source>
        <dbReference type="PROSITE-ProRule" id="PRU00221"/>
    </source>
</evidence>
<keyword evidence="6" id="KW-0687">Ribonucleoprotein</keyword>
<dbReference type="AlphaFoldDB" id="A0A1J4MF27"/>
<keyword evidence="3 7" id="KW-0853">WD repeat</keyword>
<evidence type="ECO:0000256" key="6">
    <source>
        <dbReference type="ARBA" id="ARBA00023274"/>
    </source>
</evidence>
<feature type="region of interest" description="Disordered" evidence="8">
    <location>
        <begin position="438"/>
        <end position="474"/>
    </location>
</feature>
<dbReference type="InterPro" id="IPR036322">
    <property type="entry name" value="WD40_repeat_dom_sf"/>
</dbReference>
<dbReference type="InterPro" id="IPR051733">
    <property type="entry name" value="WD_repeat_DCAF13/WDSOF1"/>
</dbReference>
<dbReference type="InterPro" id="IPR007287">
    <property type="entry name" value="Sof1"/>
</dbReference>
<dbReference type="GeneID" id="39980472"/>